<feature type="domain" description="TadE-like" evidence="2">
    <location>
        <begin position="15"/>
        <end position="56"/>
    </location>
</feature>
<name>A0ABT0SAH9_9SPHN</name>
<feature type="transmembrane region" description="Helical" evidence="1">
    <location>
        <begin position="20"/>
        <end position="42"/>
    </location>
</feature>
<keyword evidence="1" id="KW-1133">Transmembrane helix</keyword>
<keyword evidence="1" id="KW-0812">Transmembrane</keyword>
<dbReference type="InterPro" id="IPR012495">
    <property type="entry name" value="TadE-like_dom"/>
</dbReference>
<dbReference type="RefSeq" id="WP_249915793.1">
    <property type="nucleotide sequence ID" value="NZ_JAMGBB010000001.1"/>
</dbReference>
<dbReference type="EMBL" id="JAMGBB010000001">
    <property type="protein sequence ID" value="MCL6741409.1"/>
    <property type="molecule type" value="Genomic_DNA"/>
</dbReference>
<evidence type="ECO:0000313" key="4">
    <source>
        <dbReference type="Proteomes" id="UP001165383"/>
    </source>
</evidence>
<keyword evidence="4" id="KW-1185">Reference proteome</keyword>
<evidence type="ECO:0000256" key="1">
    <source>
        <dbReference type="SAM" id="Phobius"/>
    </source>
</evidence>
<organism evidence="3 4">
    <name type="scientific">Sphingomonas brevis</name>
    <dbReference type="NCBI Taxonomy" id="2908206"/>
    <lineage>
        <taxon>Bacteria</taxon>
        <taxon>Pseudomonadati</taxon>
        <taxon>Pseudomonadota</taxon>
        <taxon>Alphaproteobacteria</taxon>
        <taxon>Sphingomonadales</taxon>
        <taxon>Sphingomonadaceae</taxon>
        <taxon>Sphingomonas</taxon>
    </lineage>
</organism>
<reference evidence="3" key="1">
    <citation type="submission" date="2022-05" db="EMBL/GenBank/DDBJ databases">
        <authorList>
            <person name="Jo J.-H."/>
            <person name="Im W.-T."/>
        </authorList>
    </citation>
    <scope>NUCLEOTIDE SEQUENCE</scope>
    <source>
        <strain evidence="3">RB56-2</strain>
    </source>
</reference>
<protein>
    <submittedName>
        <fullName evidence="3">Pilus assembly protein</fullName>
    </submittedName>
</protein>
<comment type="caution">
    <text evidence="3">The sequence shown here is derived from an EMBL/GenBank/DDBJ whole genome shotgun (WGS) entry which is preliminary data.</text>
</comment>
<keyword evidence="1" id="KW-0472">Membrane</keyword>
<gene>
    <name evidence="3" type="ORF">LZ518_09730</name>
</gene>
<proteinExistence type="predicted"/>
<dbReference type="Pfam" id="PF07811">
    <property type="entry name" value="TadE"/>
    <property type="match status" value="1"/>
</dbReference>
<evidence type="ECO:0000313" key="3">
    <source>
        <dbReference type="EMBL" id="MCL6741409.1"/>
    </source>
</evidence>
<evidence type="ECO:0000259" key="2">
    <source>
        <dbReference type="Pfam" id="PF07811"/>
    </source>
</evidence>
<sequence length="205" mass="21663">MMARLASIARDERAASAAEFAMVLPLLLLFLFGIIDVGRYMWTLNRLEKATQMGVRYAVVSDPVANVINTDFVGGYGLPGGNVVPNATFGSATCDSTGNCTVTGAASSVSGRNATAFTAIVTWMQRFYPLITAPQVRVIYQNVGLGYAGDPTGPDVSPLTTVEVRNMTFQPLILFGGSVTLPTIRASLTLEDGECSTTGDCGFSN</sequence>
<accession>A0ABT0SAH9</accession>
<dbReference type="Proteomes" id="UP001165383">
    <property type="component" value="Unassembled WGS sequence"/>
</dbReference>